<dbReference type="Gene3D" id="3.80.10.10">
    <property type="entry name" value="Ribonuclease Inhibitor"/>
    <property type="match status" value="1"/>
</dbReference>
<dbReference type="AlphaFoldDB" id="A0AAW0CAH7"/>
<protein>
    <submittedName>
        <fullName evidence="1">F-box domain-containing protein</fullName>
    </submittedName>
</protein>
<dbReference type="EMBL" id="JAWWNJ010000019">
    <property type="protein sequence ID" value="KAK7035988.1"/>
    <property type="molecule type" value="Genomic_DNA"/>
</dbReference>
<dbReference type="SUPFAM" id="SSF52058">
    <property type="entry name" value="L domain-like"/>
    <property type="match status" value="1"/>
</dbReference>
<dbReference type="Proteomes" id="UP001362999">
    <property type="component" value="Unassembled WGS sequence"/>
</dbReference>
<name>A0AAW0CAH7_9AGAR</name>
<proteinExistence type="predicted"/>
<reference evidence="1 2" key="1">
    <citation type="journal article" date="2024" name="J Genomics">
        <title>Draft genome sequencing and assembly of Favolaschia claudopus CIRM-BRFM 2984 isolated from oak limbs.</title>
        <authorList>
            <person name="Navarro D."/>
            <person name="Drula E."/>
            <person name="Chaduli D."/>
            <person name="Cazenave R."/>
            <person name="Ahrendt S."/>
            <person name="Wang J."/>
            <person name="Lipzen A."/>
            <person name="Daum C."/>
            <person name="Barry K."/>
            <person name="Grigoriev I.V."/>
            <person name="Favel A."/>
            <person name="Rosso M.N."/>
            <person name="Martin F."/>
        </authorList>
    </citation>
    <scope>NUCLEOTIDE SEQUENCE [LARGE SCALE GENOMIC DNA]</scope>
    <source>
        <strain evidence="1 2">CIRM-BRFM 2984</strain>
    </source>
</reference>
<accession>A0AAW0CAH7</accession>
<dbReference type="InterPro" id="IPR032675">
    <property type="entry name" value="LRR_dom_sf"/>
</dbReference>
<comment type="caution">
    <text evidence="1">The sequence shown here is derived from an EMBL/GenBank/DDBJ whole genome shotgun (WGS) entry which is preliminary data.</text>
</comment>
<organism evidence="1 2">
    <name type="scientific">Favolaschia claudopus</name>
    <dbReference type="NCBI Taxonomy" id="2862362"/>
    <lineage>
        <taxon>Eukaryota</taxon>
        <taxon>Fungi</taxon>
        <taxon>Dikarya</taxon>
        <taxon>Basidiomycota</taxon>
        <taxon>Agaricomycotina</taxon>
        <taxon>Agaricomycetes</taxon>
        <taxon>Agaricomycetidae</taxon>
        <taxon>Agaricales</taxon>
        <taxon>Marasmiineae</taxon>
        <taxon>Mycenaceae</taxon>
        <taxon>Favolaschia</taxon>
    </lineage>
</organism>
<sequence length="676" mass="75881">MRDNSLPDELISEILSPALKVSDHVFSDTSHISPFASYGFRESTSAYLLVCRSWLRVATPLLYSVVVLRSKAQAKALAAALSENPELGHFIKKLRVEGGFGPPMQTILKSSPNITDLFLTLEIYSSDNVGGLCKGLGFINPSGLILQNFRSKPLNNKTVSQLLKGLSQALGKWDNLVVFDCPFEGSESHGAAALLPVLTTKQIHTLVIPSSWESTWAYTAFKACPLQTIQVKETVSEWERKQLASKDPGLIALLEFTAETTSKLRAPEPELPLIAPSLNPSFIPWADAPREVLDKLWARILSFAMPSTSPKLDLLLISKSFYRLALPCYYEHLRIRRADRLFPISSILTRETTLGSHIRTLTLFGEYSDDEDAGDTADGKSPQVKPSDFIIAILSRTNNLVEFSSGSRFTEASSFIRMDDLQLSWDAFETLAKYSGSTLREFLGRIKAHDSNASPIAFNSLKALQKLWWRCGARFPDVTTVSSDALQSLEALRISSAHSSFLSVLSEMKLPLLRHVILSERFTIQSQDAFFQTHGSKLTELTISDNIVESLGAKLFEFCPNLSVLTLLGFTEYPPDFKHFHPPRQVPSLIKIIFESYYGMTHKEAEPSWNNFFTNFKSQHCLTGLQEMRFTYCKWPTNEREIAKSCWVRWAEMMLTQGVSLVDLNGTKWRPRLKVK</sequence>
<gene>
    <name evidence="1" type="ORF">R3P38DRAFT_612500</name>
</gene>
<evidence type="ECO:0000313" key="1">
    <source>
        <dbReference type="EMBL" id="KAK7035988.1"/>
    </source>
</evidence>
<keyword evidence="2" id="KW-1185">Reference proteome</keyword>
<evidence type="ECO:0000313" key="2">
    <source>
        <dbReference type="Proteomes" id="UP001362999"/>
    </source>
</evidence>